<evidence type="ECO:0000256" key="1">
    <source>
        <dbReference type="SAM" id="MobiDB-lite"/>
    </source>
</evidence>
<evidence type="ECO:0000313" key="2">
    <source>
        <dbReference type="EMBL" id="MDL2342560.1"/>
    </source>
</evidence>
<feature type="compositionally biased region" description="Basic residues" evidence="1">
    <location>
        <begin position="68"/>
        <end position="77"/>
    </location>
</feature>
<comment type="caution">
    <text evidence="2">The sequence shown here is derived from an EMBL/GenBank/DDBJ whole genome shotgun (WGS) entry which is preliminary data.</text>
</comment>
<protein>
    <submittedName>
        <fullName evidence="2">Uncharacterized protein</fullName>
    </submittedName>
</protein>
<feature type="region of interest" description="Disordered" evidence="1">
    <location>
        <begin position="50"/>
        <end position="77"/>
    </location>
</feature>
<name>A0ABT7JDK3_9DEIO</name>
<proteinExistence type="predicted"/>
<dbReference type="EMBL" id="JASNGB010000001">
    <property type="protein sequence ID" value="MDL2342560.1"/>
    <property type="molecule type" value="Genomic_DNA"/>
</dbReference>
<accession>A0ABT7JDK3</accession>
<organism evidence="2 3">
    <name type="scientific">Deinococcus rhizophilus</name>
    <dbReference type="NCBI Taxonomy" id="3049544"/>
    <lineage>
        <taxon>Bacteria</taxon>
        <taxon>Thermotogati</taxon>
        <taxon>Deinococcota</taxon>
        <taxon>Deinococci</taxon>
        <taxon>Deinococcales</taxon>
        <taxon>Deinococcaceae</taxon>
        <taxon>Deinococcus</taxon>
    </lineage>
</organism>
<reference evidence="2 3" key="1">
    <citation type="submission" date="2023-05" db="EMBL/GenBank/DDBJ databases">
        <authorList>
            <person name="Gao F."/>
        </authorList>
    </citation>
    <scope>NUCLEOTIDE SEQUENCE [LARGE SCALE GENOMIC DNA]</scope>
    <source>
        <strain evidence="2 3">MIMF12</strain>
    </source>
</reference>
<dbReference type="RefSeq" id="WP_285520600.1">
    <property type="nucleotide sequence ID" value="NZ_JASNGB010000001.1"/>
</dbReference>
<keyword evidence="3" id="KW-1185">Reference proteome</keyword>
<feature type="compositionally biased region" description="Basic and acidic residues" evidence="1">
    <location>
        <begin position="50"/>
        <end position="67"/>
    </location>
</feature>
<gene>
    <name evidence="2" type="ORF">QOL99_00155</name>
</gene>
<dbReference type="Proteomes" id="UP001302059">
    <property type="component" value="Unassembled WGS sequence"/>
</dbReference>
<sequence length="77" mass="8686">MRLYAQMAEAGYGSVLEIMHSDVATQGMLRALFLDKAAYEVRKNIFEDSLDDQKAANQKRAEDEERARRRGGGHKIG</sequence>
<evidence type="ECO:0000313" key="3">
    <source>
        <dbReference type="Proteomes" id="UP001302059"/>
    </source>
</evidence>